<evidence type="ECO:0000313" key="3">
    <source>
        <dbReference type="Proteomes" id="UP000077829"/>
    </source>
</evidence>
<keyword evidence="1" id="KW-1133">Transmembrane helix</keyword>
<geneLocation type="plasmid" evidence="3">
    <name>pp27494_1</name>
</geneLocation>
<dbReference type="RefSeq" id="WP_064455058.1">
    <property type="nucleotide sequence ID" value="NZ_CP015601.1"/>
</dbReference>
<dbReference type="PATRIC" id="fig|219572.3.peg.6055"/>
<name>A0A172ZA26_9PSED</name>
<dbReference type="AlphaFoldDB" id="A0A172ZA26"/>
<sequence length="177" mass="19287">MNEISKALLAMSIAPLPLVASLVPWTAGEPIGYGTWLFAGAITLGGVVGAWLLERSWRKLVAKRIVIDIKPNQVIVDGVILNCEFSSLIRLFQSRVALAEMLGIIVNEAMFKQGQSVALRKSAHIRIWPGSLQVSDFELESLSAAIAAEFISPVFEVIGRPFELPNRCMPFTAPANL</sequence>
<dbReference type="Proteomes" id="UP000077829">
    <property type="component" value="Plasmid pP27494_1"/>
</dbReference>
<reference evidence="2 3" key="1">
    <citation type="submission" date="2016-05" db="EMBL/GenBank/DDBJ databases">
        <title>Complete genome sequence of Pseudomonas antarctica PAMC 27494.</title>
        <authorList>
            <person name="Lee J."/>
        </authorList>
    </citation>
    <scope>NUCLEOTIDE SEQUENCE [LARGE SCALE GENOMIC DNA]</scope>
    <source>
        <strain evidence="2 3">PAMC 27494</strain>
        <plasmid evidence="3">Plasmid pp27494_1</plasmid>
    </source>
</reference>
<proteinExistence type="predicted"/>
<evidence type="ECO:0000256" key="1">
    <source>
        <dbReference type="SAM" id="Phobius"/>
    </source>
</evidence>
<keyword evidence="1" id="KW-0472">Membrane</keyword>
<feature type="transmembrane region" description="Helical" evidence="1">
    <location>
        <begin position="7"/>
        <end position="27"/>
    </location>
</feature>
<evidence type="ECO:0000313" key="2">
    <source>
        <dbReference type="EMBL" id="ANF89228.1"/>
    </source>
</evidence>
<keyword evidence="1" id="KW-0812">Transmembrane</keyword>
<dbReference type="KEGG" id="panr:A7J50_5904"/>
<feature type="transmembrane region" description="Helical" evidence="1">
    <location>
        <begin position="33"/>
        <end position="53"/>
    </location>
</feature>
<accession>A0A172ZA26</accession>
<gene>
    <name evidence="2" type="ORF">A7J50_5904</name>
</gene>
<dbReference type="EMBL" id="CP015601">
    <property type="protein sequence ID" value="ANF89228.1"/>
    <property type="molecule type" value="Genomic_DNA"/>
</dbReference>
<organism evidence="2 3">
    <name type="scientific">Pseudomonas antarctica</name>
    <dbReference type="NCBI Taxonomy" id="219572"/>
    <lineage>
        <taxon>Bacteria</taxon>
        <taxon>Pseudomonadati</taxon>
        <taxon>Pseudomonadota</taxon>
        <taxon>Gammaproteobacteria</taxon>
        <taxon>Pseudomonadales</taxon>
        <taxon>Pseudomonadaceae</taxon>
        <taxon>Pseudomonas</taxon>
    </lineage>
</organism>
<protein>
    <submittedName>
        <fullName evidence="2">Uncharacterized protein</fullName>
    </submittedName>
</protein>
<keyword evidence="2" id="KW-0614">Plasmid</keyword>